<protein>
    <submittedName>
        <fullName evidence="1">Uncharacterized protein</fullName>
    </submittedName>
</protein>
<comment type="caution">
    <text evidence="1">The sequence shown here is derived from an EMBL/GenBank/DDBJ whole genome shotgun (WGS) entry which is preliminary data.</text>
</comment>
<reference evidence="1 2" key="1">
    <citation type="submission" date="2018-04" db="EMBL/GenBank/DDBJ databases">
        <authorList>
            <person name="Hagen T."/>
        </authorList>
    </citation>
    <scope>NUCLEOTIDE SEQUENCE [LARGE SCALE GENOMIC DNA]</scope>
    <source>
        <strain evidence="1 2">TPD7009</strain>
    </source>
</reference>
<gene>
    <name evidence="1" type="ORF">DC430_20920</name>
</gene>
<proteinExistence type="predicted"/>
<organism evidence="1 2">
    <name type="scientific">Rhizobium rhizogenes</name>
    <name type="common">Agrobacterium rhizogenes</name>
    <dbReference type="NCBI Taxonomy" id="359"/>
    <lineage>
        <taxon>Bacteria</taxon>
        <taxon>Pseudomonadati</taxon>
        <taxon>Pseudomonadota</taxon>
        <taxon>Alphaproteobacteria</taxon>
        <taxon>Hyphomicrobiales</taxon>
        <taxon>Rhizobiaceae</taxon>
        <taxon>Rhizobium/Agrobacterium group</taxon>
        <taxon>Rhizobium</taxon>
    </lineage>
</organism>
<evidence type="ECO:0000313" key="1">
    <source>
        <dbReference type="EMBL" id="PVE50706.1"/>
    </source>
</evidence>
<evidence type="ECO:0000313" key="2">
    <source>
        <dbReference type="Proteomes" id="UP000244335"/>
    </source>
</evidence>
<dbReference type="EMBL" id="QDFR01000010">
    <property type="protein sequence ID" value="PVE50706.1"/>
    <property type="molecule type" value="Genomic_DNA"/>
</dbReference>
<name>A0AA92H7K1_RHIRH</name>
<sequence>MNVRASKPLAKAIVARREIQRHLEFLTRQITARAGTQTTTVKAWRRARRRSGRRTCHQELVDRLTFERWVELDMIHRKLAMQESVIGEPQHCDKRPLHHPAT</sequence>
<dbReference type="Proteomes" id="UP000244335">
    <property type="component" value="Unassembled WGS sequence"/>
</dbReference>
<accession>A0AA92H7K1</accession>
<dbReference type="AlphaFoldDB" id="A0AA92H7K1"/>